<name>A0ACB7Z7P8_9ERIC</name>
<organism evidence="1 2">
    <name type="scientific">Vaccinium darrowii</name>
    <dbReference type="NCBI Taxonomy" id="229202"/>
    <lineage>
        <taxon>Eukaryota</taxon>
        <taxon>Viridiplantae</taxon>
        <taxon>Streptophyta</taxon>
        <taxon>Embryophyta</taxon>
        <taxon>Tracheophyta</taxon>
        <taxon>Spermatophyta</taxon>
        <taxon>Magnoliopsida</taxon>
        <taxon>eudicotyledons</taxon>
        <taxon>Gunneridae</taxon>
        <taxon>Pentapetalae</taxon>
        <taxon>asterids</taxon>
        <taxon>Ericales</taxon>
        <taxon>Ericaceae</taxon>
        <taxon>Vaccinioideae</taxon>
        <taxon>Vaccinieae</taxon>
        <taxon>Vaccinium</taxon>
    </lineage>
</organism>
<accession>A0ACB7Z7P8</accession>
<sequence>MMTEEEVPDEFEHVEQSLIQASDGDIEPVEHLPELMEECSFEDFMKLGSRSDKKVHEDKVVEPKCGMIFDTADEAYTFYNGYARKIGFSVRKLRTNKKKDDGTIGWYIVKELVGWKRIRKFAYNRLEHSVSCTCQKLEFHGILCSHALKVFRDLQYESLPRRYYLKRWTRTSVDEDVFDLGGRNGDGVAAGVLVESPGRSSSSRIMCFGRVLWSIFFISFLDDLSSIRFKFLLSARCRSLRGSLSRST</sequence>
<keyword evidence="2" id="KW-1185">Reference proteome</keyword>
<protein>
    <submittedName>
        <fullName evidence="1">Uncharacterized protein</fullName>
    </submittedName>
</protein>
<gene>
    <name evidence="1" type="ORF">Vadar_028458</name>
</gene>
<proteinExistence type="predicted"/>
<dbReference type="EMBL" id="CM037154">
    <property type="protein sequence ID" value="KAH7861615.1"/>
    <property type="molecule type" value="Genomic_DNA"/>
</dbReference>
<evidence type="ECO:0000313" key="2">
    <source>
        <dbReference type="Proteomes" id="UP000828048"/>
    </source>
</evidence>
<comment type="caution">
    <text evidence="1">The sequence shown here is derived from an EMBL/GenBank/DDBJ whole genome shotgun (WGS) entry which is preliminary data.</text>
</comment>
<evidence type="ECO:0000313" key="1">
    <source>
        <dbReference type="EMBL" id="KAH7861615.1"/>
    </source>
</evidence>
<reference evidence="1 2" key="1">
    <citation type="journal article" date="2021" name="Hortic Res">
        <title>High-quality reference genome and annotation aids understanding of berry development for evergreen blueberry (Vaccinium darrowii).</title>
        <authorList>
            <person name="Yu J."/>
            <person name="Hulse-Kemp A.M."/>
            <person name="Babiker E."/>
            <person name="Staton M."/>
        </authorList>
    </citation>
    <scope>NUCLEOTIDE SEQUENCE [LARGE SCALE GENOMIC DNA]</scope>
    <source>
        <strain evidence="2">cv. NJ 8807/NJ 8810</strain>
        <tissue evidence="1">Young leaf</tissue>
    </source>
</reference>
<dbReference type="Proteomes" id="UP000828048">
    <property type="component" value="Chromosome 4"/>
</dbReference>